<evidence type="ECO:0000313" key="1">
    <source>
        <dbReference type="EMBL" id="KAL3616710.1"/>
    </source>
</evidence>
<sequence length="81" mass="9176">MRSIIYVFSSSVAIADQLGDEDAFNDVRQQIVRELRANPGEYMTIATCASDKEYKAYVDGMSKCPDDDMRLLPFEGDENCR</sequence>
<proteinExistence type="predicted"/>
<accession>A0ABD3BH24</accession>
<dbReference type="EMBL" id="JAVIJP010000087">
    <property type="protein sequence ID" value="KAL3616710.1"/>
    <property type="molecule type" value="Genomic_DNA"/>
</dbReference>
<dbReference type="AlphaFoldDB" id="A0ABD3BH24"/>
<reference evidence="2" key="1">
    <citation type="journal article" date="2024" name="IScience">
        <title>Strigolactones Initiate the Formation of Haustorium-like Structures in Castilleja.</title>
        <authorList>
            <person name="Buerger M."/>
            <person name="Peterson D."/>
            <person name="Chory J."/>
        </authorList>
    </citation>
    <scope>NUCLEOTIDE SEQUENCE [LARGE SCALE GENOMIC DNA]</scope>
</reference>
<evidence type="ECO:0000313" key="2">
    <source>
        <dbReference type="Proteomes" id="UP001632038"/>
    </source>
</evidence>
<dbReference type="Proteomes" id="UP001632038">
    <property type="component" value="Unassembled WGS sequence"/>
</dbReference>
<gene>
    <name evidence="1" type="ORF">CASFOL_039104</name>
</gene>
<protein>
    <submittedName>
        <fullName evidence="1">Uncharacterized protein</fullName>
    </submittedName>
</protein>
<organism evidence="1 2">
    <name type="scientific">Castilleja foliolosa</name>
    <dbReference type="NCBI Taxonomy" id="1961234"/>
    <lineage>
        <taxon>Eukaryota</taxon>
        <taxon>Viridiplantae</taxon>
        <taxon>Streptophyta</taxon>
        <taxon>Embryophyta</taxon>
        <taxon>Tracheophyta</taxon>
        <taxon>Spermatophyta</taxon>
        <taxon>Magnoliopsida</taxon>
        <taxon>eudicotyledons</taxon>
        <taxon>Gunneridae</taxon>
        <taxon>Pentapetalae</taxon>
        <taxon>asterids</taxon>
        <taxon>lamiids</taxon>
        <taxon>Lamiales</taxon>
        <taxon>Orobanchaceae</taxon>
        <taxon>Pedicularideae</taxon>
        <taxon>Castillejinae</taxon>
        <taxon>Castilleja</taxon>
    </lineage>
</organism>
<keyword evidence="2" id="KW-1185">Reference proteome</keyword>
<comment type="caution">
    <text evidence="1">The sequence shown here is derived from an EMBL/GenBank/DDBJ whole genome shotgun (WGS) entry which is preliminary data.</text>
</comment>
<name>A0ABD3BH24_9LAMI</name>